<dbReference type="EMBL" id="JANPWB010000006">
    <property type="protein sequence ID" value="KAJ1179732.1"/>
    <property type="molecule type" value="Genomic_DNA"/>
</dbReference>
<protein>
    <submittedName>
        <fullName evidence="1">Uncharacterized protein</fullName>
    </submittedName>
</protein>
<evidence type="ECO:0000313" key="1">
    <source>
        <dbReference type="EMBL" id="KAJ1179732.1"/>
    </source>
</evidence>
<dbReference type="Proteomes" id="UP001066276">
    <property type="component" value="Chromosome 3_2"/>
</dbReference>
<proteinExistence type="predicted"/>
<reference evidence="1" key="1">
    <citation type="journal article" date="2022" name="bioRxiv">
        <title>Sequencing and chromosome-scale assembly of the giantPleurodeles waltlgenome.</title>
        <authorList>
            <person name="Brown T."/>
            <person name="Elewa A."/>
            <person name="Iarovenko S."/>
            <person name="Subramanian E."/>
            <person name="Araus A.J."/>
            <person name="Petzold A."/>
            <person name="Susuki M."/>
            <person name="Suzuki K.-i.T."/>
            <person name="Hayashi T."/>
            <person name="Toyoda A."/>
            <person name="Oliveira C."/>
            <person name="Osipova E."/>
            <person name="Leigh N.D."/>
            <person name="Simon A."/>
            <person name="Yun M.H."/>
        </authorList>
    </citation>
    <scope>NUCLEOTIDE SEQUENCE</scope>
    <source>
        <strain evidence="1">20211129_DDA</strain>
        <tissue evidence="1">Liver</tissue>
    </source>
</reference>
<comment type="caution">
    <text evidence="1">The sequence shown here is derived from an EMBL/GenBank/DDBJ whole genome shotgun (WGS) entry which is preliminary data.</text>
</comment>
<organism evidence="1 2">
    <name type="scientific">Pleurodeles waltl</name>
    <name type="common">Iberian ribbed newt</name>
    <dbReference type="NCBI Taxonomy" id="8319"/>
    <lineage>
        <taxon>Eukaryota</taxon>
        <taxon>Metazoa</taxon>
        <taxon>Chordata</taxon>
        <taxon>Craniata</taxon>
        <taxon>Vertebrata</taxon>
        <taxon>Euteleostomi</taxon>
        <taxon>Amphibia</taxon>
        <taxon>Batrachia</taxon>
        <taxon>Caudata</taxon>
        <taxon>Salamandroidea</taxon>
        <taxon>Salamandridae</taxon>
        <taxon>Pleurodelinae</taxon>
        <taxon>Pleurodeles</taxon>
    </lineage>
</organism>
<accession>A0AAV7TVW7</accession>
<sequence length="209" mass="23177">MAPQTQAPKRNCVVALIAADTAARADQLFRGIARTAGVLTRGRPLLFRVPFRVVSARNTEHSEEGNGQPGCQSATPKAVYTARWGDFTRRNLSSNKLYETSTTVRMDILFPAYFKWRQAVELNHPRLLLRGPLVLAPFLELLNSCNYSESVSSPMNLESEVFKEKTKCSGLDSSGYRCACRSAIPRHRTRSGGAHTRPSFVVQGSFPQC</sequence>
<gene>
    <name evidence="1" type="ORF">NDU88_004966</name>
</gene>
<name>A0AAV7TVW7_PLEWA</name>
<dbReference type="AlphaFoldDB" id="A0AAV7TVW7"/>
<evidence type="ECO:0000313" key="2">
    <source>
        <dbReference type="Proteomes" id="UP001066276"/>
    </source>
</evidence>
<keyword evidence="2" id="KW-1185">Reference proteome</keyword>